<comment type="caution">
    <text evidence="2">The sequence shown here is derived from an EMBL/GenBank/DDBJ whole genome shotgun (WGS) entry which is preliminary data.</text>
</comment>
<dbReference type="EMBL" id="SRLO01000112">
    <property type="protein sequence ID" value="TNN74574.1"/>
    <property type="molecule type" value="Genomic_DNA"/>
</dbReference>
<name>A0A4Z2IB73_9TELE</name>
<proteinExistence type="predicted"/>
<feature type="chain" id="PRO_5021319602" description="Secreted protein" evidence="1">
    <location>
        <begin position="26"/>
        <end position="83"/>
    </location>
</feature>
<dbReference type="Proteomes" id="UP000314294">
    <property type="component" value="Unassembled WGS sequence"/>
</dbReference>
<dbReference type="AlphaFoldDB" id="A0A4Z2IB73"/>
<accession>A0A4Z2IB73</accession>
<keyword evidence="3" id="KW-1185">Reference proteome</keyword>
<keyword evidence="1" id="KW-0732">Signal</keyword>
<evidence type="ECO:0008006" key="4">
    <source>
        <dbReference type="Google" id="ProtNLM"/>
    </source>
</evidence>
<protein>
    <recommendedName>
        <fullName evidence="4">Secreted protein</fullName>
    </recommendedName>
</protein>
<evidence type="ECO:0000313" key="3">
    <source>
        <dbReference type="Proteomes" id="UP000314294"/>
    </source>
</evidence>
<gene>
    <name evidence="2" type="ORF">EYF80_015121</name>
</gene>
<evidence type="ECO:0000256" key="1">
    <source>
        <dbReference type="SAM" id="SignalP"/>
    </source>
</evidence>
<organism evidence="2 3">
    <name type="scientific">Liparis tanakae</name>
    <name type="common">Tanaka's snailfish</name>
    <dbReference type="NCBI Taxonomy" id="230148"/>
    <lineage>
        <taxon>Eukaryota</taxon>
        <taxon>Metazoa</taxon>
        <taxon>Chordata</taxon>
        <taxon>Craniata</taxon>
        <taxon>Vertebrata</taxon>
        <taxon>Euteleostomi</taxon>
        <taxon>Actinopterygii</taxon>
        <taxon>Neopterygii</taxon>
        <taxon>Teleostei</taxon>
        <taxon>Neoteleostei</taxon>
        <taxon>Acanthomorphata</taxon>
        <taxon>Eupercaria</taxon>
        <taxon>Perciformes</taxon>
        <taxon>Cottioidei</taxon>
        <taxon>Cottales</taxon>
        <taxon>Liparidae</taxon>
        <taxon>Liparis</taxon>
    </lineage>
</organism>
<feature type="signal peptide" evidence="1">
    <location>
        <begin position="1"/>
        <end position="25"/>
    </location>
</feature>
<evidence type="ECO:0000313" key="2">
    <source>
        <dbReference type="EMBL" id="TNN74574.1"/>
    </source>
</evidence>
<sequence>MMSSISLRAFSAALAGLFKWAPWLGKDNVRVPIPHLILTVFTPPVSWMDLSKAIAPSFSPFMFIYTSSTSSLHRMVGHKCEKL</sequence>
<reference evidence="2 3" key="1">
    <citation type="submission" date="2019-03" db="EMBL/GenBank/DDBJ databases">
        <title>First draft genome of Liparis tanakae, snailfish: a comprehensive survey of snailfish specific genes.</title>
        <authorList>
            <person name="Kim W."/>
            <person name="Song I."/>
            <person name="Jeong J.-H."/>
            <person name="Kim D."/>
            <person name="Kim S."/>
            <person name="Ryu S."/>
            <person name="Song J.Y."/>
            <person name="Lee S.K."/>
        </authorList>
    </citation>
    <scope>NUCLEOTIDE SEQUENCE [LARGE SCALE GENOMIC DNA]</scope>
    <source>
        <tissue evidence="2">Muscle</tissue>
    </source>
</reference>